<feature type="chain" id="PRO_5035775790" evidence="2">
    <location>
        <begin position="20"/>
        <end position="310"/>
    </location>
</feature>
<protein>
    <submittedName>
        <fullName evidence="3">(apollo) hypothetical protein</fullName>
    </submittedName>
</protein>
<evidence type="ECO:0000313" key="3">
    <source>
        <dbReference type="EMBL" id="CAG4940763.1"/>
    </source>
</evidence>
<evidence type="ECO:0000313" key="4">
    <source>
        <dbReference type="Proteomes" id="UP000691718"/>
    </source>
</evidence>
<keyword evidence="4" id="KW-1185">Reference proteome</keyword>
<feature type="signal peptide" evidence="2">
    <location>
        <begin position="1"/>
        <end position="19"/>
    </location>
</feature>
<accession>A0A8S3W4H9</accession>
<dbReference type="Proteomes" id="UP000691718">
    <property type="component" value="Unassembled WGS sequence"/>
</dbReference>
<name>A0A8S3W4H9_PARAO</name>
<keyword evidence="2" id="KW-0732">Signal</keyword>
<evidence type="ECO:0000256" key="2">
    <source>
        <dbReference type="SAM" id="SignalP"/>
    </source>
</evidence>
<comment type="caution">
    <text evidence="3">The sequence shown here is derived from an EMBL/GenBank/DDBJ whole genome shotgun (WGS) entry which is preliminary data.</text>
</comment>
<reference evidence="3" key="1">
    <citation type="submission" date="2021-04" db="EMBL/GenBank/DDBJ databases">
        <authorList>
            <person name="Tunstrom K."/>
        </authorList>
    </citation>
    <scope>NUCLEOTIDE SEQUENCE</scope>
</reference>
<proteinExistence type="predicted"/>
<feature type="compositionally biased region" description="Polar residues" evidence="1">
    <location>
        <begin position="227"/>
        <end position="274"/>
    </location>
</feature>
<evidence type="ECO:0000256" key="1">
    <source>
        <dbReference type="SAM" id="MobiDB-lite"/>
    </source>
</evidence>
<dbReference type="OrthoDB" id="7430529at2759"/>
<organism evidence="3 4">
    <name type="scientific">Parnassius apollo</name>
    <name type="common">Apollo butterfly</name>
    <name type="synonym">Papilio apollo</name>
    <dbReference type="NCBI Taxonomy" id="110799"/>
    <lineage>
        <taxon>Eukaryota</taxon>
        <taxon>Metazoa</taxon>
        <taxon>Ecdysozoa</taxon>
        <taxon>Arthropoda</taxon>
        <taxon>Hexapoda</taxon>
        <taxon>Insecta</taxon>
        <taxon>Pterygota</taxon>
        <taxon>Neoptera</taxon>
        <taxon>Endopterygota</taxon>
        <taxon>Lepidoptera</taxon>
        <taxon>Glossata</taxon>
        <taxon>Ditrysia</taxon>
        <taxon>Papilionoidea</taxon>
        <taxon>Papilionidae</taxon>
        <taxon>Parnassiinae</taxon>
        <taxon>Parnassini</taxon>
        <taxon>Parnassius</taxon>
        <taxon>Parnassius</taxon>
    </lineage>
</organism>
<dbReference type="AlphaFoldDB" id="A0A8S3W4H9"/>
<sequence>MLWLNSLVAVLMLITTAEACSFKFIKILSDFSNEQDVKFFRSTLPWIVENIGSKLRISYHFRNQVNNTGIKECILMQMKGNTYLQATFLSLEAQEVPTNKAISNLPINDRKMAYCLKRRIKYIMKTATREFKNVKYENTPIIILPGKRKISQVSPETILKEICALFGKRQSERCINPTPYPKQSKPIDISPKTEKPTELLPQNTTHINDKTPSTVTTEINIKGTVTENEASTSPQEGVVVSNISTLPTTNKDSSTTPIETDTNMSSQNGNISSEKMTEKYGKVSESTSSKEADTTTLPTTKGDMETFSTE</sequence>
<dbReference type="EMBL" id="CAJQZP010000150">
    <property type="protein sequence ID" value="CAG4940763.1"/>
    <property type="molecule type" value="Genomic_DNA"/>
</dbReference>
<feature type="compositionally biased region" description="Basic and acidic residues" evidence="1">
    <location>
        <begin position="275"/>
        <end position="293"/>
    </location>
</feature>
<gene>
    <name evidence="3" type="ORF">PAPOLLO_LOCUS2075</name>
</gene>
<feature type="region of interest" description="Disordered" evidence="1">
    <location>
        <begin position="227"/>
        <end position="310"/>
    </location>
</feature>